<evidence type="ECO:0000313" key="1">
    <source>
        <dbReference type="EMBL" id="KAK9007656.1"/>
    </source>
</evidence>
<comment type="caution">
    <text evidence="1">The sequence shown here is derived from an EMBL/GenBank/DDBJ whole genome shotgun (WGS) entry which is preliminary data.</text>
</comment>
<evidence type="ECO:0000313" key="2">
    <source>
        <dbReference type="Proteomes" id="UP001396334"/>
    </source>
</evidence>
<accession>A0ABR2R4G6</accession>
<keyword evidence="2" id="KW-1185">Reference proteome</keyword>
<reference evidence="1 2" key="1">
    <citation type="journal article" date="2024" name="G3 (Bethesda)">
        <title>Genome assembly of Hibiscus sabdariffa L. provides insights into metabolisms of medicinal natural products.</title>
        <authorList>
            <person name="Kim T."/>
        </authorList>
    </citation>
    <scope>NUCLEOTIDE SEQUENCE [LARGE SCALE GENOMIC DNA]</scope>
    <source>
        <strain evidence="1">TK-2024</strain>
        <tissue evidence="1">Old leaves</tissue>
    </source>
</reference>
<protein>
    <submittedName>
        <fullName evidence="1">Uncharacterized protein</fullName>
    </submittedName>
</protein>
<proteinExistence type="predicted"/>
<organism evidence="1 2">
    <name type="scientific">Hibiscus sabdariffa</name>
    <name type="common">roselle</name>
    <dbReference type="NCBI Taxonomy" id="183260"/>
    <lineage>
        <taxon>Eukaryota</taxon>
        <taxon>Viridiplantae</taxon>
        <taxon>Streptophyta</taxon>
        <taxon>Embryophyta</taxon>
        <taxon>Tracheophyta</taxon>
        <taxon>Spermatophyta</taxon>
        <taxon>Magnoliopsida</taxon>
        <taxon>eudicotyledons</taxon>
        <taxon>Gunneridae</taxon>
        <taxon>Pentapetalae</taxon>
        <taxon>rosids</taxon>
        <taxon>malvids</taxon>
        <taxon>Malvales</taxon>
        <taxon>Malvaceae</taxon>
        <taxon>Malvoideae</taxon>
        <taxon>Hibiscus</taxon>
    </lineage>
</organism>
<gene>
    <name evidence="1" type="ORF">V6N11_074576</name>
</gene>
<dbReference type="Proteomes" id="UP001396334">
    <property type="component" value="Unassembled WGS sequence"/>
</dbReference>
<name>A0ABR2R4G6_9ROSI</name>
<dbReference type="EMBL" id="JBBPBN010000026">
    <property type="protein sequence ID" value="KAK9007656.1"/>
    <property type="molecule type" value="Genomic_DNA"/>
</dbReference>
<sequence>MENWAATSHQLRGEDTGGAMVDSSIQIKISYIVTVGESGIGDCKKIQDAIDAAPSDNEELEFVLATGKQALHYHKWLQGKWHNVTF</sequence>